<dbReference type="InterPro" id="IPR055518">
    <property type="entry name" value="DUF7092"/>
</dbReference>
<evidence type="ECO:0000256" key="3">
    <source>
        <dbReference type="ARBA" id="ARBA00022801"/>
    </source>
</evidence>
<dbReference type="Pfam" id="PF23368">
    <property type="entry name" value="DUF7092"/>
    <property type="match status" value="1"/>
</dbReference>
<dbReference type="InterPro" id="IPR051156">
    <property type="entry name" value="Mito/Outer_Membr_Metalloprot"/>
</dbReference>
<evidence type="ECO:0000256" key="1">
    <source>
        <dbReference type="ARBA" id="ARBA00022670"/>
    </source>
</evidence>
<dbReference type="GO" id="GO:0051603">
    <property type="term" value="P:proteolysis involved in protein catabolic process"/>
    <property type="evidence" value="ECO:0007669"/>
    <property type="project" value="TreeGrafter"/>
</dbReference>
<evidence type="ECO:0000256" key="4">
    <source>
        <dbReference type="ARBA" id="ARBA00022833"/>
    </source>
</evidence>
<dbReference type="PANTHER" id="PTHR22726:SF1">
    <property type="entry name" value="METALLOENDOPEPTIDASE OMA1, MITOCHONDRIAL"/>
    <property type="match status" value="1"/>
</dbReference>
<dbReference type="PANTHER" id="PTHR22726">
    <property type="entry name" value="METALLOENDOPEPTIDASE OMA1"/>
    <property type="match status" value="1"/>
</dbReference>
<evidence type="ECO:0000256" key="5">
    <source>
        <dbReference type="ARBA" id="ARBA00023049"/>
    </source>
</evidence>
<dbReference type="GO" id="GO:0046872">
    <property type="term" value="F:metal ion binding"/>
    <property type="evidence" value="ECO:0007669"/>
    <property type="project" value="UniProtKB-KW"/>
</dbReference>
<evidence type="ECO:0000259" key="8">
    <source>
        <dbReference type="Pfam" id="PF01435"/>
    </source>
</evidence>
<feature type="region of interest" description="Disordered" evidence="7">
    <location>
        <begin position="308"/>
        <end position="327"/>
    </location>
</feature>
<sequence length="333" mass="35911">MTAVAARYFDGRSSRLRHVTLSVEAGHAVLHGDVERRAPLHALRVSERSHGAARKVTFADGAYLEVDDHAAFARLLQETGHRDSLVVRLQQSWRAVLAAAAATVALLWLGYLYLLPTLAAGIAAALPAGVERQLGAGVLALMDQRLLAPSTLSPQRQATLTGRFRSLQPPRGGAPGWRLLFRSSRIGPNAFALPSGDIVLTDQMVQLLNNDTAVLAVLAHELGHLHEHHSMRRLIQGSVVTAVSGLVFGDMSALMATAPALLLDMKYSRDAEQDADDYAVAMMLHNGLGVQPLVDVFSRLQQLEQQQGGDMGYLSSHPPSSERLARLRAAAAR</sequence>
<organism evidence="10 11">
    <name type="scientific">Duganella alba</name>
    <dbReference type="NCBI Taxonomy" id="2666081"/>
    <lineage>
        <taxon>Bacteria</taxon>
        <taxon>Pseudomonadati</taxon>
        <taxon>Pseudomonadota</taxon>
        <taxon>Betaproteobacteria</taxon>
        <taxon>Burkholderiales</taxon>
        <taxon>Oxalobacteraceae</taxon>
        <taxon>Telluria group</taxon>
        <taxon>Duganella</taxon>
    </lineage>
</organism>
<proteinExistence type="inferred from homology"/>
<dbReference type="InterPro" id="IPR001915">
    <property type="entry name" value="Peptidase_M48"/>
</dbReference>
<dbReference type="Proteomes" id="UP000481037">
    <property type="component" value="Unassembled WGS sequence"/>
</dbReference>
<dbReference type="AlphaFoldDB" id="A0A6L5QNX1"/>
<gene>
    <name evidence="10" type="ORF">GJ697_26595</name>
</gene>
<keyword evidence="2" id="KW-0479">Metal-binding</keyword>
<comment type="similarity">
    <text evidence="6">Belongs to the peptidase M48 family.</text>
</comment>
<feature type="domain" description="DUF7092" evidence="9">
    <location>
        <begin position="4"/>
        <end position="78"/>
    </location>
</feature>
<comment type="caution">
    <text evidence="10">The sequence shown here is derived from an EMBL/GenBank/DDBJ whole genome shotgun (WGS) entry which is preliminary data.</text>
</comment>
<evidence type="ECO:0000259" key="9">
    <source>
        <dbReference type="Pfam" id="PF23368"/>
    </source>
</evidence>
<keyword evidence="3 6" id="KW-0378">Hydrolase</keyword>
<evidence type="ECO:0000256" key="7">
    <source>
        <dbReference type="SAM" id="MobiDB-lite"/>
    </source>
</evidence>
<evidence type="ECO:0000256" key="2">
    <source>
        <dbReference type="ARBA" id="ARBA00022723"/>
    </source>
</evidence>
<reference evidence="10 11" key="1">
    <citation type="submission" date="2019-11" db="EMBL/GenBank/DDBJ databases">
        <title>Novel species isolated from a subtropical stream in China.</title>
        <authorList>
            <person name="Lu H."/>
        </authorList>
    </citation>
    <scope>NUCLEOTIDE SEQUENCE [LARGE SCALE GENOMIC DNA]</scope>
    <source>
        <strain evidence="10 11">FT25W</strain>
    </source>
</reference>
<comment type="cofactor">
    <cofactor evidence="6">
        <name>Zn(2+)</name>
        <dbReference type="ChEBI" id="CHEBI:29105"/>
    </cofactor>
    <text evidence="6">Binds 1 zinc ion per subunit.</text>
</comment>
<dbReference type="GO" id="GO:0016020">
    <property type="term" value="C:membrane"/>
    <property type="evidence" value="ECO:0007669"/>
    <property type="project" value="TreeGrafter"/>
</dbReference>
<dbReference type="CDD" id="cd07332">
    <property type="entry name" value="M48C_Oma1_like"/>
    <property type="match status" value="1"/>
</dbReference>
<dbReference type="RefSeq" id="WP_154369668.1">
    <property type="nucleotide sequence ID" value="NZ_WKJM01000033.1"/>
</dbReference>
<keyword evidence="4 6" id="KW-0862">Zinc</keyword>
<dbReference type="Pfam" id="PF01435">
    <property type="entry name" value="Peptidase_M48"/>
    <property type="match status" value="1"/>
</dbReference>
<keyword evidence="5 6" id="KW-0482">Metalloprotease</keyword>
<dbReference type="Gene3D" id="3.30.2010.10">
    <property type="entry name" value="Metalloproteases ('zincins'), catalytic domain"/>
    <property type="match status" value="1"/>
</dbReference>
<feature type="domain" description="Peptidase M48" evidence="8">
    <location>
        <begin position="185"/>
        <end position="330"/>
    </location>
</feature>
<evidence type="ECO:0000313" key="11">
    <source>
        <dbReference type="Proteomes" id="UP000481037"/>
    </source>
</evidence>
<protein>
    <submittedName>
        <fullName evidence="10">M48 family metalloprotease</fullName>
    </submittedName>
</protein>
<evidence type="ECO:0000256" key="6">
    <source>
        <dbReference type="RuleBase" id="RU003983"/>
    </source>
</evidence>
<name>A0A6L5QNX1_9BURK</name>
<dbReference type="EMBL" id="WKJM01000033">
    <property type="protein sequence ID" value="MRX11399.1"/>
    <property type="molecule type" value="Genomic_DNA"/>
</dbReference>
<evidence type="ECO:0000313" key="10">
    <source>
        <dbReference type="EMBL" id="MRX11399.1"/>
    </source>
</evidence>
<accession>A0A6L5QNX1</accession>
<dbReference type="GO" id="GO:0004222">
    <property type="term" value="F:metalloendopeptidase activity"/>
    <property type="evidence" value="ECO:0007669"/>
    <property type="project" value="InterPro"/>
</dbReference>
<keyword evidence="11" id="KW-1185">Reference proteome</keyword>
<keyword evidence="1 6" id="KW-0645">Protease</keyword>